<gene>
    <name evidence="2" type="ORF">CAAN4_F09934</name>
</gene>
<feature type="compositionally biased region" description="Acidic residues" evidence="1">
    <location>
        <begin position="129"/>
        <end position="143"/>
    </location>
</feature>
<feature type="compositionally biased region" description="Acidic residues" evidence="1">
    <location>
        <begin position="168"/>
        <end position="182"/>
    </location>
</feature>
<dbReference type="InterPro" id="IPR014839">
    <property type="entry name" value="Crt10"/>
</dbReference>
<feature type="region of interest" description="Disordered" evidence="1">
    <location>
        <begin position="108"/>
        <end position="208"/>
    </location>
</feature>
<dbReference type="InterPro" id="IPR036322">
    <property type="entry name" value="WD40_repeat_dom_sf"/>
</dbReference>
<sequence>MDSWESRFKQFLDSRGVNRVPRRRRERGNQDSVGRATVDQTLPDIDDIDVDFNDDRVIEFFGLESMGENPDADEFYMDIDGDSMEYVAGSFHRDRRYSRDYVGEDEPEFIDQYRSSRVVHPSSASSGSETDDNDDEREEDDGNESGYSTSSGSEIGLDRPQGSHANDEFDFAVDDDSNDESSDTSAVNDQHRGGSVATSVQPHPNQLPISSQQAFSQWEFHDPTTIQEIQTNGGVYDPFRPDLSSVNPNDPYSMSRLAPAAKYRDSIQLRHIGKKKLYGLENTRKYKNNLSVVIGQYLVTCSASELVMYSFDRNHLPRKTPVLRFDVRPRETTNDDRLASTWPFFPHTINYVKTGVFLGHEVLAVCLDDGMIRIWNVETILQQVKRFGGENDTSDEEEEDEENEDDNRGRGGRYGLRIKADYQVKMSCSCWGLDFYKAKDNIIVASDNYQNVVLLYYDVGDRRWYHCASHQVLHNIPDVSFIEVAATPQQSQGVDVDITQVKVACSSISGEVLVFLFKFHVLQGPLIEQDWVGNRDEEVYYVSKGSGNSDSVEESNIEILGEYRLSRIIFESAEVTQRVVLPEEAWTCKPVSSRYFKPVASIRAMVGDPWIDEDREIEEISKESRLLDHEYDPVRTSHLGAGADWQFFETPVLQLSGPIFGREVFEGAQLTSVDDTYRRIYKTYGRTGSTSETTHSLNGKSYRPPPPVSTDQFLVVSTAKRLGLFRGDSLFCNGATKRVFDVTIPFNDESKYANRISIAHVIPELSCLVALTQQGLVTVMRLCQHRGLYGMRQEHLFPNALSLALGQTGYRTITGLAVRNVSPSEALPRYLLYLTYSDGLVLVHELRLGKLEEIEVDLMM</sequence>
<evidence type="ECO:0000313" key="3">
    <source>
        <dbReference type="Proteomes" id="UP001497600"/>
    </source>
</evidence>
<feature type="region of interest" description="Disordered" evidence="1">
    <location>
        <begin position="19"/>
        <end position="40"/>
    </location>
</feature>
<dbReference type="EMBL" id="OZ004258">
    <property type="protein sequence ID" value="CAK7913075.1"/>
    <property type="molecule type" value="Genomic_DNA"/>
</dbReference>
<feature type="compositionally biased region" description="Acidic residues" evidence="1">
    <location>
        <begin position="392"/>
        <end position="405"/>
    </location>
</feature>
<accession>A0ABP0EFD4</accession>
<organism evidence="2 3">
    <name type="scientific">[Candida] anglica</name>
    <dbReference type="NCBI Taxonomy" id="148631"/>
    <lineage>
        <taxon>Eukaryota</taxon>
        <taxon>Fungi</taxon>
        <taxon>Dikarya</taxon>
        <taxon>Ascomycota</taxon>
        <taxon>Saccharomycotina</taxon>
        <taxon>Pichiomycetes</taxon>
        <taxon>Debaryomycetaceae</taxon>
        <taxon>Kurtzmaniella</taxon>
    </lineage>
</organism>
<evidence type="ECO:0000313" key="2">
    <source>
        <dbReference type="EMBL" id="CAK7913075.1"/>
    </source>
</evidence>
<reference evidence="2 3" key="1">
    <citation type="submission" date="2024-01" db="EMBL/GenBank/DDBJ databases">
        <authorList>
            <consortium name="Genoscope - CEA"/>
            <person name="William W."/>
        </authorList>
    </citation>
    <scope>NUCLEOTIDE SEQUENCE [LARGE SCALE GENOMIC DNA]</scope>
    <source>
        <strain evidence="2 3">29B2s-10</strain>
    </source>
</reference>
<dbReference type="Proteomes" id="UP001497600">
    <property type="component" value="Chromosome F"/>
</dbReference>
<feature type="compositionally biased region" description="Polar residues" evidence="1">
    <location>
        <begin position="196"/>
        <end position="208"/>
    </location>
</feature>
<name>A0ABP0EFD4_9ASCO</name>
<dbReference type="Pfam" id="PF08728">
    <property type="entry name" value="CRT10"/>
    <property type="match status" value="2"/>
</dbReference>
<dbReference type="SUPFAM" id="SSF50978">
    <property type="entry name" value="WD40 repeat-like"/>
    <property type="match status" value="1"/>
</dbReference>
<keyword evidence="3" id="KW-1185">Reference proteome</keyword>
<protein>
    <submittedName>
        <fullName evidence="2">Uncharacterized protein</fullName>
    </submittedName>
</protein>
<evidence type="ECO:0000256" key="1">
    <source>
        <dbReference type="SAM" id="MobiDB-lite"/>
    </source>
</evidence>
<feature type="compositionally biased region" description="Low complexity" evidence="1">
    <location>
        <begin position="115"/>
        <end position="128"/>
    </location>
</feature>
<proteinExistence type="predicted"/>
<feature type="region of interest" description="Disordered" evidence="1">
    <location>
        <begin position="388"/>
        <end position="410"/>
    </location>
</feature>